<protein>
    <submittedName>
        <fullName evidence="1">Uncharacterized protein</fullName>
    </submittedName>
</protein>
<proteinExistence type="predicted"/>
<evidence type="ECO:0000313" key="2">
    <source>
        <dbReference type="Proteomes" id="UP001164776"/>
    </source>
</evidence>
<sequence>MAAASMAASLPSHDAACAPASMCPLGSLSRAARAWFAGSRYCDGSASCTSIHGASTFFVNAMQSEVRIVPRRGVVPDSEGDEPTETRTTRTVFYNNVQAYMQVAGTYCKITSPSRLADGFGSEASDSWVAGLH</sequence>
<name>A0A9W7XDU7_9POAL</name>
<gene>
    <name evidence="1" type="ORF">BS78_K320400</name>
</gene>
<dbReference type="AlphaFoldDB" id="A0A9W7XDU7"/>
<dbReference type="EMBL" id="MU629483">
    <property type="protein sequence ID" value="KAJ1256732.1"/>
    <property type="molecule type" value="Genomic_DNA"/>
</dbReference>
<organism evidence="1 2">
    <name type="scientific">Paspalum vaginatum</name>
    <name type="common">seashore paspalum</name>
    <dbReference type="NCBI Taxonomy" id="158149"/>
    <lineage>
        <taxon>Eukaryota</taxon>
        <taxon>Viridiplantae</taxon>
        <taxon>Streptophyta</taxon>
        <taxon>Embryophyta</taxon>
        <taxon>Tracheophyta</taxon>
        <taxon>Spermatophyta</taxon>
        <taxon>Magnoliopsida</taxon>
        <taxon>Liliopsida</taxon>
        <taxon>Poales</taxon>
        <taxon>Poaceae</taxon>
        <taxon>PACMAD clade</taxon>
        <taxon>Panicoideae</taxon>
        <taxon>Andropogonodae</taxon>
        <taxon>Paspaleae</taxon>
        <taxon>Paspalinae</taxon>
        <taxon>Paspalum</taxon>
    </lineage>
</organism>
<accession>A0A9W7XDU7</accession>
<dbReference type="Proteomes" id="UP001164776">
    <property type="component" value="Unassembled WGS sequence"/>
</dbReference>
<reference evidence="1 2" key="1">
    <citation type="submission" date="2022-10" db="EMBL/GenBank/DDBJ databases">
        <title>WGS assembly of Paspalum vaginatum 540-79.</title>
        <authorList>
            <person name="Sun G."/>
            <person name="Wase N."/>
            <person name="Shu S."/>
            <person name="Jenkins J."/>
            <person name="Zhou B."/>
            <person name="Torres-Rodriguez J."/>
            <person name="Chen C."/>
            <person name="Sandor L."/>
            <person name="Plott C."/>
            <person name="Yoshinga Y."/>
            <person name="Daum C."/>
            <person name="Qi P."/>
            <person name="Barry K."/>
            <person name="Lipzen A."/>
            <person name="Berry L."/>
            <person name="Pedersen C."/>
            <person name="Gottilla T."/>
            <person name="Foltz A."/>
            <person name="Yu H."/>
            <person name="O'Malley R."/>
            <person name="Zhang C."/>
            <person name="Devos K."/>
            <person name="Sigmon B."/>
            <person name="Yu B."/>
            <person name="Obata T."/>
            <person name="Schmutz J."/>
            <person name="Schnable J."/>
        </authorList>
    </citation>
    <scope>NUCLEOTIDE SEQUENCE [LARGE SCALE GENOMIC DNA]</scope>
    <source>
        <strain evidence="2">cv. 540-79</strain>
    </source>
</reference>
<keyword evidence="2" id="KW-1185">Reference proteome</keyword>
<comment type="caution">
    <text evidence="1">The sequence shown here is derived from an EMBL/GenBank/DDBJ whole genome shotgun (WGS) entry which is preliminary data.</text>
</comment>
<evidence type="ECO:0000313" key="1">
    <source>
        <dbReference type="EMBL" id="KAJ1256732.1"/>
    </source>
</evidence>